<evidence type="ECO:0000256" key="3">
    <source>
        <dbReference type="ARBA" id="ARBA00022475"/>
    </source>
</evidence>
<evidence type="ECO:0000256" key="6">
    <source>
        <dbReference type="ARBA" id="ARBA00023136"/>
    </source>
</evidence>
<proteinExistence type="inferred from homology"/>
<dbReference type="InterPro" id="IPR037185">
    <property type="entry name" value="EmrE-like"/>
</dbReference>
<keyword evidence="5 7" id="KW-1133">Transmembrane helix</keyword>
<keyword evidence="3" id="KW-1003">Cell membrane</keyword>
<feature type="transmembrane region" description="Helical" evidence="7">
    <location>
        <begin position="152"/>
        <end position="171"/>
    </location>
</feature>
<dbReference type="PANTHER" id="PTHR42920">
    <property type="entry name" value="OS03G0707200 PROTEIN-RELATED"/>
    <property type="match status" value="1"/>
</dbReference>
<evidence type="ECO:0000256" key="1">
    <source>
        <dbReference type="ARBA" id="ARBA00004651"/>
    </source>
</evidence>
<gene>
    <name evidence="9" type="ORF">ACFSUF_01015</name>
</gene>
<feature type="transmembrane region" description="Helical" evidence="7">
    <location>
        <begin position="9"/>
        <end position="29"/>
    </location>
</feature>
<comment type="caution">
    <text evidence="9">The sequence shown here is derived from an EMBL/GenBank/DDBJ whole genome shotgun (WGS) entry which is preliminary data.</text>
</comment>
<protein>
    <submittedName>
        <fullName evidence="9">DMT family transporter</fullName>
    </submittedName>
</protein>
<keyword evidence="4 7" id="KW-0812">Transmembrane</keyword>
<dbReference type="Pfam" id="PF00892">
    <property type="entry name" value="EamA"/>
    <property type="match status" value="2"/>
</dbReference>
<evidence type="ECO:0000313" key="10">
    <source>
        <dbReference type="Proteomes" id="UP001597541"/>
    </source>
</evidence>
<evidence type="ECO:0000256" key="5">
    <source>
        <dbReference type="ARBA" id="ARBA00022989"/>
    </source>
</evidence>
<evidence type="ECO:0000256" key="2">
    <source>
        <dbReference type="ARBA" id="ARBA00007362"/>
    </source>
</evidence>
<feature type="transmembrane region" description="Helical" evidence="7">
    <location>
        <begin position="68"/>
        <end position="92"/>
    </location>
</feature>
<dbReference type="Proteomes" id="UP001597541">
    <property type="component" value="Unassembled WGS sequence"/>
</dbReference>
<evidence type="ECO:0000259" key="8">
    <source>
        <dbReference type="Pfam" id="PF00892"/>
    </source>
</evidence>
<dbReference type="EMBL" id="JBHUME010000002">
    <property type="protein sequence ID" value="MFD2610998.1"/>
    <property type="molecule type" value="Genomic_DNA"/>
</dbReference>
<sequence length="303" mass="32372">MKRTWFADLSLLLVACVWGTTFVIVQNAIRSLPPLSFNAVRFAAAAAMLLAIMLIFYRDQLKQFRFRLLAPGAVLGLLLFCGYALQTAGLLYTTSAKTGFITGLSVVLVPLLGASLMRYKLQWPALAGALAAACGLYLLTLGQAFTVNTGDVLVLLCAVAFALHIVFTGKFAPSYPPLLLTLLQIGTVAVLCGFGAIFFEGTAALRSGVLLQPDVMWALLITSLFATALAFVIQTVCQRFTTPARVAIIFAMEPVFAALTAVIWAGEQLGPKALAGCLLIFGGMVLSELQPSFSLKREIKPNG</sequence>
<feature type="transmembrane region" description="Helical" evidence="7">
    <location>
        <begin position="215"/>
        <end position="234"/>
    </location>
</feature>
<keyword evidence="6 7" id="KW-0472">Membrane</keyword>
<dbReference type="PANTHER" id="PTHR42920:SF5">
    <property type="entry name" value="EAMA DOMAIN-CONTAINING PROTEIN"/>
    <property type="match status" value="1"/>
</dbReference>
<dbReference type="SUPFAM" id="SSF103481">
    <property type="entry name" value="Multidrug resistance efflux transporter EmrE"/>
    <property type="match status" value="2"/>
</dbReference>
<name>A0ABW5P7V3_9BACL</name>
<evidence type="ECO:0000256" key="4">
    <source>
        <dbReference type="ARBA" id="ARBA00022692"/>
    </source>
</evidence>
<dbReference type="InterPro" id="IPR000620">
    <property type="entry name" value="EamA_dom"/>
</dbReference>
<feature type="transmembrane region" description="Helical" evidence="7">
    <location>
        <begin position="246"/>
        <end position="266"/>
    </location>
</feature>
<comment type="subcellular location">
    <subcellularLocation>
        <location evidence="1">Cell membrane</location>
        <topology evidence="1">Multi-pass membrane protein</topology>
    </subcellularLocation>
</comment>
<evidence type="ECO:0000256" key="7">
    <source>
        <dbReference type="SAM" id="Phobius"/>
    </source>
</evidence>
<feature type="transmembrane region" description="Helical" evidence="7">
    <location>
        <begin position="123"/>
        <end position="146"/>
    </location>
</feature>
<keyword evidence="10" id="KW-1185">Reference proteome</keyword>
<feature type="transmembrane region" description="Helical" evidence="7">
    <location>
        <begin position="178"/>
        <end position="199"/>
    </location>
</feature>
<feature type="transmembrane region" description="Helical" evidence="7">
    <location>
        <begin position="98"/>
        <end position="116"/>
    </location>
</feature>
<feature type="transmembrane region" description="Helical" evidence="7">
    <location>
        <begin position="35"/>
        <end position="56"/>
    </location>
</feature>
<organism evidence="9 10">
    <name type="scientific">Paenibacillus gansuensis</name>
    <dbReference type="NCBI Taxonomy" id="306542"/>
    <lineage>
        <taxon>Bacteria</taxon>
        <taxon>Bacillati</taxon>
        <taxon>Bacillota</taxon>
        <taxon>Bacilli</taxon>
        <taxon>Bacillales</taxon>
        <taxon>Paenibacillaceae</taxon>
        <taxon>Paenibacillus</taxon>
    </lineage>
</organism>
<evidence type="ECO:0000313" key="9">
    <source>
        <dbReference type="EMBL" id="MFD2610998.1"/>
    </source>
</evidence>
<reference evidence="10" key="1">
    <citation type="journal article" date="2019" name="Int. J. Syst. Evol. Microbiol.">
        <title>The Global Catalogue of Microorganisms (GCM) 10K type strain sequencing project: providing services to taxonomists for standard genome sequencing and annotation.</title>
        <authorList>
            <consortium name="The Broad Institute Genomics Platform"/>
            <consortium name="The Broad Institute Genome Sequencing Center for Infectious Disease"/>
            <person name="Wu L."/>
            <person name="Ma J."/>
        </authorList>
    </citation>
    <scope>NUCLEOTIDE SEQUENCE [LARGE SCALE GENOMIC DNA]</scope>
    <source>
        <strain evidence="10">KCTC 3950</strain>
    </source>
</reference>
<comment type="similarity">
    <text evidence="2">Belongs to the EamA transporter family.</text>
</comment>
<dbReference type="RefSeq" id="WP_377599233.1">
    <property type="nucleotide sequence ID" value="NZ_JBHUME010000002.1"/>
</dbReference>
<feature type="domain" description="EamA" evidence="8">
    <location>
        <begin position="149"/>
        <end position="286"/>
    </location>
</feature>
<accession>A0ABW5P7V3</accession>
<dbReference type="InterPro" id="IPR051258">
    <property type="entry name" value="Diverse_Substrate_Transporter"/>
</dbReference>
<feature type="domain" description="EamA" evidence="8">
    <location>
        <begin position="6"/>
        <end position="140"/>
    </location>
</feature>